<reference evidence="3 4" key="1">
    <citation type="submission" date="2016-07" db="EMBL/GenBank/DDBJ databases">
        <title>Pervasive Adenine N6-methylation of Active Genes in Fungi.</title>
        <authorList>
            <consortium name="DOE Joint Genome Institute"/>
            <person name="Mondo S.J."/>
            <person name="Dannebaum R.O."/>
            <person name="Kuo R.C."/>
            <person name="Labutti K."/>
            <person name="Haridas S."/>
            <person name="Kuo A."/>
            <person name="Salamov A."/>
            <person name="Ahrendt S.R."/>
            <person name="Lipzen A."/>
            <person name="Sullivan W."/>
            <person name="Andreopoulos W.B."/>
            <person name="Clum A."/>
            <person name="Lindquist E."/>
            <person name="Daum C."/>
            <person name="Ramamoorthy G.K."/>
            <person name="Gryganskyi A."/>
            <person name="Culley D."/>
            <person name="Magnuson J.K."/>
            <person name="James T.Y."/>
            <person name="O'Malley M.A."/>
            <person name="Stajich J.E."/>
            <person name="Spatafora J.W."/>
            <person name="Visel A."/>
            <person name="Grigoriev I.V."/>
        </authorList>
    </citation>
    <scope>NUCLEOTIDE SEQUENCE [LARGE SCALE GENOMIC DNA]</scope>
    <source>
        <strain evidence="3 4">JEL800</strain>
    </source>
</reference>
<feature type="region of interest" description="Disordered" evidence="2">
    <location>
        <begin position="1"/>
        <end position="21"/>
    </location>
</feature>
<sequence>MVKGLQPSADATGAGTGTGGTPIVKGSIEDLIEEDLLNRLKKESKELLTAVVDSNSKFKELKKLLENVEETEEGYTKLKEKFDAILKTENALSTQVKSVLDELKSVIDDIANTHPILKIAWIAVSVVYKTVQGMKAFDDNIVKVIGKFKRGMNLLNVSLEAQVRGENSKVLLKGDIEHYVDCLLELVDVCKKCQVGPKWYKWCSWSNFKTSMTVDWDNLAKKLDAAAEKLSQAQIAIMSVPDQKEPTMSEKM</sequence>
<keyword evidence="1" id="KW-0175">Coiled coil</keyword>
<evidence type="ECO:0000313" key="4">
    <source>
        <dbReference type="Proteomes" id="UP000193642"/>
    </source>
</evidence>
<evidence type="ECO:0008006" key="5">
    <source>
        <dbReference type="Google" id="ProtNLM"/>
    </source>
</evidence>
<dbReference type="EMBL" id="MCGO01000155">
    <property type="protein sequence ID" value="ORY23789.1"/>
    <property type="molecule type" value="Genomic_DNA"/>
</dbReference>
<feature type="coiled-coil region" evidence="1">
    <location>
        <begin position="51"/>
        <end position="81"/>
    </location>
</feature>
<name>A0A1Y2AMH8_9FUNG</name>
<protein>
    <recommendedName>
        <fullName evidence="5">Fungal STAND N-terminal Goodbye domain-containing protein</fullName>
    </recommendedName>
</protein>
<proteinExistence type="predicted"/>
<organism evidence="3 4">
    <name type="scientific">Rhizoclosmatium globosum</name>
    <dbReference type="NCBI Taxonomy" id="329046"/>
    <lineage>
        <taxon>Eukaryota</taxon>
        <taxon>Fungi</taxon>
        <taxon>Fungi incertae sedis</taxon>
        <taxon>Chytridiomycota</taxon>
        <taxon>Chytridiomycota incertae sedis</taxon>
        <taxon>Chytridiomycetes</taxon>
        <taxon>Chytridiales</taxon>
        <taxon>Chytriomycetaceae</taxon>
        <taxon>Rhizoclosmatium</taxon>
    </lineage>
</organism>
<gene>
    <name evidence="3" type="ORF">BCR33DRAFT_860676</name>
</gene>
<comment type="caution">
    <text evidence="3">The sequence shown here is derived from an EMBL/GenBank/DDBJ whole genome shotgun (WGS) entry which is preliminary data.</text>
</comment>
<evidence type="ECO:0000313" key="3">
    <source>
        <dbReference type="EMBL" id="ORY23789.1"/>
    </source>
</evidence>
<dbReference type="AlphaFoldDB" id="A0A1Y2AMH8"/>
<accession>A0A1Y2AMH8</accession>
<keyword evidence="4" id="KW-1185">Reference proteome</keyword>
<evidence type="ECO:0000256" key="2">
    <source>
        <dbReference type="SAM" id="MobiDB-lite"/>
    </source>
</evidence>
<evidence type="ECO:0000256" key="1">
    <source>
        <dbReference type="SAM" id="Coils"/>
    </source>
</evidence>
<dbReference type="Proteomes" id="UP000193642">
    <property type="component" value="Unassembled WGS sequence"/>
</dbReference>